<evidence type="ECO:0000256" key="1">
    <source>
        <dbReference type="ARBA" id="ARBA00022490"/>
    </source>
</evidence>
<keyword evidence="4" id="KW-0131">Cell cycle</keyword>
<sequence>MSDRPIQFNRSDPDDGKPVVSASNALMPQQIKQVIETALLAAQEPLSTAMLRKLFDSQVESKQISSYLEEIRKDWTDKGIELVRVASGWRFQVKAEMQPFLNRLNPPKTPRYSRAVMETLAIIAYYQPVTRGDIEEIRGISVSSSILKTLTARGWVDQVGHRNVPGKPALLATTQQFLNDLGIRALEELPPLEELGTLIDTEVNGIEESEVESSTNE</sequence>
<gene>
    <name evidence="5" type="ORF">SAMN05216326_10372</name>
</gene>
<dbReference type="InterPro" id="IPR036390">
    <property type="entry name" value="WH_DNA-bd_sf"/>
</dbReference>
<keyword evidence="3" id="KW-0159">Chromosome partition</keyword>
<dbReference type="SUPFAM" id="SSF46785">
    <property type="entry name" value="Winged helix' DNA-binding domain"/>
    <property type="match status" value="2"/>
</dbReference>
<dbReference type="PIRSF" id="PIRSF019345">
    <property type="entry name" value="ScpB"/>
    <property type="match status" value="1"/>
</dbReference>
<dbReference type="AlphaFoldDB" id="A0A1H9Z3Q6"/>
<dbReference type="InterPro" id="IPR036388">
    <property type="entry name" value="WH-like_DNA-bd_sf"/>
</dbReference>
<dbReference type="GO" id="GO:0051301">
    <property type="term" value="P:cell division"/>
    <property type="evidence" value="ECO:0007669"/>
    <property type="project" value="UniProtKB-KW"/>
</dbReference>
<dbReference type="Pfam" id="PF04079">
    <property type="entry name" value="SMC_ScpB"/>
    <property type="match status" value="1"/>
</dbReference>
<dbReference type="PANTHER" id="PTHR34298:SF2">
    <property type="entry name" value="SEGREGATION AND CONDENSATION PROTEIN B"/>
    <property type="match status" value="1"/>
</dbReference>
<evidence type="ECO:0000313" key="5">
    <source>
        <dbReference type="EMBL" id="SES76046.1"/>
    </source>
</evidence>
<proteinExistence type="predicted"/>
<keyword evidence="6" id="KW-1185">Reference proteome</keyword>
<dbReference type="Proteomes" id="UP000199345">
    <property type="component" value="Unassembled WGS sequence"/>
</dbReference>
<name>A0A1H9Z3Q6_9PROT</name>
<evidence type="ECO:0000313" key="6">
    <source>
        <dbReference type="Proteomes" id="UP000199345"/>
    </source>
</evidence>
<protein>
    <submittedName>
        <fullName evidence="5">Condensin subunit ScpB</fullName>
    </submittedName>
</protein>
<keyword evidence="2" id="KW-0132">Cell division</keyword>
<keyword evidence="1" id="KW-0963">Cytoplasm</keyword>
<dbReference type="GO" id="GO:0051304">
    <property type="term" value="P:chromosome separation"/>
    <property type="evidence" value="ECO:0007669"/>
    <property type="project" value="InterPro"/>
</dbReference>
<reference evidence="6" key="1">
    <citation type="submission" date="2016-10" db="EMBL/GenBank/DDBJ databases">
        <authorList>
            <person name="Varghese N."/>
            <person name="Submissions S."/>
        </authorList>
    </citation>
    <scope>NUCLEOTIDE SEQUENCE [LARGE SCALE GENOMIC DNA]</scope>
    <source>
        <strain evidence="6">Nm71</strain>
    </source>
</reference>
<organism evidence="5 6">
    <name type="scientific">Nitrosomonas marina</name>
    <dbReference type="NCBI Taxonomy" id="917"/>
    <lineage>
        <taxon>Bacteria</taxon>
        <taxon>Pseudomonadati</taxon>
        <taxon>Pseudomonadota</taxon>
        <taxon>Betaproteobacteria</taxon>
        <taxon>Nitrosomonadales</taxon>
        <taxon>Nitrosomonadaceae</taxon>
        <taxon>Nitrosomonas</taxon>
    </lineage>
</organism>
<evidence type="ECO:0000256" key="3">
    <source>
        <dbReference type="ARBA" id="ARBA00022829"/>
    </source>
</evidence>
<evidence type="ECO:0000256" key="2">
    <source>
        <dbReference type="ARBA" id="ARBA00022618"/>
    </source>
</evidence>
<dbReference type="NCBIfam" id="TIGR00281">
    <property type="entry name" value="SMC-Scp complex subunit ScpB"/>
    <property type="match status" value="1"/>
</dbReference>
<dbReference type="EMBL" id="FOIA01000003">
    <property type="protein sequence ID" value="SES76046.1"/>
    <property type="molecule type" value="Genomic_DNA"/>
</dbReference>
<dbReference type="InterPro" id="IPR005234">
    <property type="entry name" value="ScpB_csome_segregation"/>
</dbReference>
<evidence type="ECO:0000256" key="4">
    <source>
        <dbReference type="ARBA" id="ARBA00023306"/>
    </source>
</evidence>
<dbReference type="Gene3D" id="1.10.10.10">
    <property type="entry name" value="Winged helix-like DNA-binding domain superfamily/Winged helix DNA-binding domain"/>
    <property type="match status" value="2"/>
</dbReference>
<dbReference type="RefSeq" id="WP_218142920.1">
    <property type="nucleotide sequence ID" value="NZ_FOIA01000003.1"/>
</dbReference>
<accession>A0A1H9Z3Q6</accession>
<dbReference type="PANTHER" id="PTHR34298">
    <property type="entry name" value="SEGREGATION AND CONDENSATION PROTEIN B"/>
    <property type="match status" value="1"/>
</dbReference>